<dbReference type="Proteomes" id="UP000440367">
    <property type="component" value="Unassembled WGS sequence"/>
</dbReference>
<evidence type="ECO:0000313" key="2">
    <source>
        <dbReference type="EMBL" id="KAE8924024.1"/>
    </source>
</evidence>
<dbReference type="Proteomes" id="UP000476176">
    <property type="component" value="Unassembled WGS sequence"/>
</dbReference>
<evidence type="ECO:0000313" key="3">
    <source>
        <dbReference type="EMBL" id="KAE8978110.1"/>
    </source>
</evidence>
<evidence type="ECO:0000313" key="5">
    <source>
        <dbReference type="EMBL" id="KAE9183425.1"/>
    </source>
</evidence>
<dbReference type="Proteomes" id="UP000460718">
    <property type="component" value="Unassembled WGS sequence"/>
</dbReference>
<dbReference type="Proteomes" id="UP000440732">
    <property type="component" value="Unassembled WGS sequence"/>
</dbReference>
<evidence type="ECO:0000256" key="1">
    <source>
        <dbReference type="SAM" id="MobiDB-lite"/>
    </source>
</evidence>
<feature type="region of interest" description="Disordered" evidence="1">
    <location>
        <begin position="1"/>
        <end position="21"/>
    </location>
</feature>
<evidence type="ECO:0000313" key="7">
    <source>
        <dbReference type="EMBL" id="KAE9281023.1"/>
    </source>
</evidence>
<dbReference type="EMBL" id="QXGA01002574">
    <property type="protein sequence ID" value="KAE9095357.1"/>
    <property type="molecule type" value="Genomic_DNA"/>
</dbReference>
<dbReference type="EMBL" id="QXGE01002541">
    <property type="protein sequence ID" value="KAE9281023.1"/>
    <property type="molecule type" value="Genomic_DNA"/>
</dbReference>
<protein>
    <submittedName>
        <fullName evidence="4">Uncharacterized protein</fullName>
    </submittedName>
</protein>
<evidence type="ECO:0000313" key="9">
    <source>
        <dbReference type="Proteomes" id="UP000437068"/>
    </source>
</evidence>
<evidence type="ECO:0000313" key="4">
    <source>
        <dbReference type="EMBL" id="KAE9095357.1"/>
    </source>
</evidence>
<accession>A0A6A3RGP8</accession>
<name>A0A6A3RGP8_9STRA</name>
<evidence type="ECO:0000313" key="6">
    <source>
        <dbReference type="EMBL" id="KAE9188099.1"/>
    </source>
</evidence>
<evidence type="ECO:0000313" key="11">
    <source>
        <dbReference type="Proteomes" id="UP000440732"/>
    </source>
</evidence>
<gene>
    <name evidence="7" type="ORF">PF001_g23963</name>
    <name evidence="6" type="ORF">PF002_g25403</name>
    <name evidence="5" type="ORF">PF004_g23951</name>
    <name evidence="4" type="ORF">PF006_g24036</name>
    <name evidence="2" type="ORF">PF009_g25739</name>
    <name evidence="3" type="ORF">PF011_g23383</name>
</gene>
<evidence type="ECO:0000313" key="12">
    <source>
        <dbReference type="Proteomes" id="UP000460718"/>
    </source>
</evidence>
<dbReference type="Proteomes" id="UP000429523">
    <property type="component" value="Unassembled WGS sequence"/>
</dbReference>
<proteinExistence type="predicted"/>
<dbReference type="EMBL" id="QXFW01002483">
    <property type="protein sequence ID" value="KAE8978110.1"/>
    <property type="molecule type" value="Genomic_DNA"/>
</dbReference>
<evidence type="ECO:0000313" key="13">
    <source>
        <dbReference type="Proteomes" id="UP000476176"/>
    </source>
</evidence>
<dbReference type="EMBL" id="QXGD01002477">
    <property type="protein sequence ID" value="KAE9188099.1"/>
    <property type="molecule type" value="Genomic_DNA"/>
</dbReference>
<dbReference type="EMBL" id="QXGC01002649">
    <property type="protein sequence ID" value="KAE9183425.1"/>
    <property type="molecule type" value="Genomic_DNA"/>
</dbReference>
<dbReference type="AlphaFoldDB" id="A0A6A3RGP8"/>
<dbReference type="EMBL" id="QXGF01002612">
    <property type="protein sequence ID" value="KAE8924024.1"/>
    <property type="molecule type" value="Genomic_DNA"/>
</dbReference>
<dbReference type="Proteomes" id="UP000437068">
    <property type="component" value="Unassembled WGS sequence"/>
</dbReference>
<organism evidence="4 11">
    <name type="scientific">Phytophthora fragariae</name>
    <dbReference type="NCBI Taxonomy" id="53985"/>
    <lineage>
        <taxon>Eukaryota</taxon>
        <taxon>Sar</taxon>
        <taxon>Stramenopiles</taxon>
        <taxon>Oomycota</taxon>
        <taxon>Peronosporomycetes</taxon>
        <taxon>Peronosporales</taxon>
        <taxon>Peronosporaceae</taxon>
        <taxon>Phytophthora</taxon>
    </lineage>
</organism>
<comment type="caution">
    <text evidence="4">The sequence shown here is derived from an EMBL/GenBank/DDBJ whole genome shotgun (WGS) entry which is preliminary data.</text>
</comment>
<evidence type="ECO:0000313" key="8">
    <source>
        <dbReference type="Proteomes" id="UP000429523"/>
    </source>
</evidence>
<evidence type="ECO:0000313" key="10">
    <source>
        <dbReference type="Proteomes" id="UP000440367"/>
    </source>
</evidence>
<sequence>MSTSLPNIVSPDGPNAHNPKSTLLTESLNALLLEHSITPPLLVDNLATGVVPLRAETIEFIDGTGDESAHVTNGLLTPKELCDVNAIPSTRV</sequence>
<reference evidence="8 9" key="1">
    <citation type="submission" date="2018-08" db="EMBL/GenBank/DDBJ databases">
        <title>Genomic investigation of the strawberry pathogen Phytophthora fragariae indicates pathogenicity is determined by transcriptional variation in three key races.</title>
        <authorList>
            <person name="Adams T.M."/>
            <person name="Armitage A.D."/>
            <person name="Sobczyk M.K."/>
            <person name="Bates H.J."/>
            <person name="Dunwell J.M."/>
            <person name="Nellist C.F."/>
            <person name="Harrison R.J."/>
        </authorList>
    </citation>
    <scope>NUCLEOTIDE SEQUENCE [LARGE SCALE GENOMIC DNA]</scope>
    <source>
        <strain evidence="7 9">A4</strain>
        <strain evidence="6 10">BC-1</strain>
        <strain evidence="5 13">BC-23</strain>
        <strain evidence="4 11">NOV-5</strain>
        <strain evidence="2 8">NOV-9</strain>
        <strain evidence="3 12">SCRP245</strain>
    </source>
</reference>